<comment type="caution">
    <text evidence="2">The sequence shown here is derived from an EMBL/GenBank/DDBJ whole genome shotgun (WGS) entry which is preliminary data.</text>
</comment>
<keyword evidence="3" id="KW-1185">Reference proteome</keyword>
<sequence length="88" mass="9912">MAALERCNVDQAGNDRKEQPISISSSMVLLSPPSVRQGFGSTDRSRKNADSIYVYVRPKIAKRSQCVCVYALNEVSKQQQPIYRRSMC</sequence>
<dbReference type="Proteomes" id="UP001303046">
    <property type="component" value="Unassembled WGS sequence"/>
</dbReference>
<accession>A0ABR1C790</accession>
<evidence type="ECO:0000313" key="2">
    <source>
        <dbReference type="EMBL" id="KAK6733557.1"/>
    </source>
</evidence>
<proteinExistence type="predicted"/>
<evidence type="ECO:0000313" key="3">
    <source>
        <dbReference type="Proteomes" id="UP001303046"/>
    </source>
</evidence>
<gene>
    <name evidence="2" type="primary">Necator_chrII.g5148</name>
    <name evidence="2" type="ORF">RB195_017356</name>
</gene>
<reference evidence="2 3" key="1">
    <citation type="submission" date="2023-08" db="EMBL/GenBank/DDBJ databases">
        <title>A Necator americanus chromosomal reference genome.</title>
        <authorList>
            <person name="Ilik V."/>
            <person name="Petrzelkova K.J."/>
            <person name="Pardy F."/>
            <person name="Fuh T."/>
            <person name="Niatou-Singa F.S."/>
            <person name="Gouil Q."/>
            <person name="Baker L."/>
            <person name="Ritchie M.E."/>
            <person name="Jex A.R."/>
            <person name="Gazzola D."/>
            <person name="Li H."/>
            <person name="Toshio Fujiwara R."/>
            <person name="Zhan B."/>
            <person name="Aroian R.V."/>
            <person name="Pafco B."/>
            <person name="Schwarz E.M."/>
        </authorList>
    </citation>
    <scope>NUCLEOTIDE SEQUENCE [LARGE SCALE GENOMIC DNA]</scope>
    <source>
        <strain evidence="2 3">Aroian</strain>
        <tissue evidence="2">Whole animal</tissue>
    </source>
</reference>
<name>A0ABR1C790_NECAM</name>
<dbReference type="EMBL" id="JAVFWL010000002">
    <property type="protein sequence ID" value="KAK6733557.1"/>
    <property type="molecule type" value="Genomic_DNA"/>
</dbReference>
<evidence type="ECO:0000256" key="1">
    <source>
        <dbReference type="SAM" id="MobiDB-lite"/>
    </source>
</evidence>
<feature type="region of interest" description="Disordered" evidence="1">
    <location>
        <begin position="1"/>
        <end position="23"/>
    </location>
</feature>
<organism evidence="2 3">
    <name type="scientific">Necator americanus</name>
    <name type="common">Human hookworm</name>
    <dbReference type="NCBI Taxonomy" id="51031"/>
    <lineage>
        <taxon>Eukaryota</taxon>
        <taxon>Metazoa</taxon>
        <taxon>Ecdysozoa</taxon>
        <taxon>Nematoda</taxon>
        <taxon>Chromadorea</taxon>
        <taxon>Rhabditida</taxon>
        <taxon>Rhabditina</taxon>
        <taxon>Rhabditomorpha</taxon>
        <taxon>Strongyloidea</taxon>
        <taxon>Ancylostomatidae</taxon>
        <taxon>Bunostominae</taxon>
        <taxon>Necator</taxon>
    </lineage>
</organism>
<protein>
    <submittedName>
        <fullName evidence="2">Uncharacterized protein</fullName>
    </submittedName>
</protein>